<evidence type="ECO:0000256" key="2">
    <source>
        <dbReference type="ARBA" id="ARBA00022679"/>
    </source>
</evidence>
<comment type="catalytic activity">
    <reaction evidence="4 5">
        <text>L-glutaminyl-[peptide chain release factor] + S-adenosyl-L-methionine = N(5)-methyl-L-glutaminyl-[peptide chain release factor] + S-adenosyl-L-homocysteine + H(+)</text>
        <dbReference type="Rhea" id="RHEA:42896"/>
        <dbReference type="Rhea" id="RHEA-COMP:10271"/>
        <dbReference type="Rhea" id="RHEA-COMP:10272"/>
        <dbReference type="ChEBI" id="CHEBI:15378"/>
        <dbReference type="ChEBI" id="CHEBI:30011"/>
        <dbReference type="ChEBI" id="CHEBI:57856"/>
        <dbReference type="ChEBI" id="CHEBI:59789"/>
        <dbReference type="ChEBI" id="CHEBI:61891"/>
        <dbReference type="EC" id="2.1.1.297"/>
    </reaction>
</comment>
<accession>A0A4Y9AG67</accession>
<comment type="caution">
    <text evidence="5">Lacks conserved residue(s) required for the propagation of feature annotation.</text>
</comment>
<keyword evidence="1 5" id="KW-0489">Methyltransferase</keyword>
<dbReference type="EC" id="2.1.1.297" evidence="5"/>
<feature type="binding site" evidence="5">
    <location>
        <position position="145"/>
    </location>
    <ligand>
        <name>S-adenosyl-L-methionine</name>
        <dbReference type="ChEBI" id="CHEBI:59789"/>
    </ligand>
</feature>
<dbReference type="SUPFAM" id="SSF53335">
    <property type="entry name" value="S-adenosyl-L-methionine-dependent methyltransferases"/>
    <property type="match status" value="1"/>
</dbReference>
<evidence type="ECO:0000313" key="8">
    <source>
        <dbReference type="EMBL" id="TFJ93374.1"/>
    </source>
</evidence>
<evidence type="ECO:0000256" key="5">
    <source>
        <dbReference type="HAMAP-Rule" id="MF_02126"/>
    </source>
</evidence>
<dbReference type="InterPro" id="IPR019874">
    <property type="entry name" value="RF_methyltr_PrmC"/>
</dbReference>
<feature type="binding site" evidence="5">
    <location>
        <position position="189"/>
    </location>
    <ligand>
        <name>S-adenosyl-L-methionine</name>
        <dbReference type="ChEBI" id="CHEBI:59789"/>
    </ligand>
</feature>
<dbReference type="NCBIfam" id="TIGR00536">
    <property type="entry name" value="hemK_fam"/>
    <property type="match status" value="1"/>
</dbReference>
<protein>
    <recommendedName>
        <fullName evidence="5">Release factor glutamine methyltransferase</fullName>
        <shortName evidence="5">RF MTase</shortName>
        <ecNumber evidence="5">2.1.1.297</ecNumber>
    </recommendedName>
    <alternativeName>
        <fullName evidence="5">N5-glutamine methyltransferase PrmC</fullName>
    </alternativeName>
    <alternativeName>
        <fullName evidence="5">Protein-(glutamine-N5) MTase PrmC</fullName>
    </alternativeName>
    <alternativeName>
        <fullName evidence="5">Protein-glutamine N-methyltransferase PrmC</fullName>
    </alternativeName>
</protein>
<dbReference type="PANTHER" id="PTHR18895">
    <property type="entry name" value="HEMK METHYLTRANSFERASE"/>
    <property type="match status" value="1"/>
</dbReference>
<gene>
    <name evidence="5 8" type="primary">prmC</name>
    <name evidence="8" type="ORF">E4U82_06815</name>
</gene>
<evidence type="ECO:0000256" key="3">
    <source>
        <dbReference type="ARBA" id="ARBA00022691"/>
    </source>
</evidence>
<feature type="domain" description="Release factor glutamine methyltransferase N-terminal" evidence="7">
    <location>
        <begin position="9"/>
        <end position="78"/>
    </location>
</feature>
<feature type="binding site" evidence="5">
    <location>
        <begin position="189"/>
        <end position="192"/>
    </location>
    <ligand>
        <name>substrate</name>
    </ligand>
</feature>
<comment type="similarity">
    <text evidence="5">Belongs to the protein N5-glutamine methyltransferase family. PrmC subfamily.</text>
</comment>
<reference evidence="8 9" key="1">
    <citation type="submission" date="2019-03" db="EMBL/GenBank/DDBJ databases">
        <title>Genome sequence of Lentibacillus salicampi ATCC BAA-719.</title>
        <authorList>
            <person name="Maclea K.S."/>
            <person name="Simoes Junior M."/>
        </authorList>
    </citation>
    <scope>NUCLEOTIDE SEQUENCE [LARGE SCALE GENOMIC DNA]</scope>
    <source>
        <strain evidence="8 9">ATCC BAA-719</strain>
    </source>
</reference>
<dbReference type="CDD" id="cd02440">
    <property type="entry name" value="AdoMet_MTases"/>
    <property type="match status" value="1"/>
</dbReference>
<evidence type="ECO:0000313" key="9">
    <source>
        <dbReference type="Proteomes" id="UP000298484"/>
    </source>
</evidence>
<dbReference type="NCBIfam" id="TIGR03534">
    <property type="entry name" value="RF_mod_PrmC"/>
    <property type="match status" value="1"/>
</dbReference>
<dbReference type="InterPro" id="IPR029063">
    <property type="entry name" value="SAM-dependent_MTases_sf"/>
</dbReference>
<name>A0A4Y9AG67_9BACI</name>
<proteinExistence type="inferred from homology"/>
<keyword evidence="9" id="KW-1185">Reference proteome</keyword>
<evidence type="ECO:0000259" key="7">
    <source>
        <dbReference type="Pfam" id="PF17827"/>
    </source>
</evidence>
<dbReference type="EMBL" id="SRHY01000006">
    <property type="protein sequence ID" value="TFJ93374.1"/>
    <property type="molecule type" value="Genomic_DNA"/>
</dbReference>
<evidence type="ECO:0000256" key="4">
    <source>
        <dbReference type="ARBA" id="ARBA00048391"/>
    </source>
</evidence>
<evidence type="ECO:0000256" key="1">
    <source>
        <dbReference type="ARBA" id="ARBA00022603"/>
    </source>
</evidence>
<dbReference type="GO" id="GO:0003676">
    <property type="term" value="F:nucleic acid binding"/>
    <property type="evidence" value="ECO:0007669"/>
    <property type="project" value="InterPro"/>
</dbReference>
<dbReference type="RefSeq" id="WP_135109436.1">
    <property type="nucleotide sequence ID" value="NZ_SRHY01000006.1"/>
</dbReference>
<organism evidence="8 9">
    <name type="scientific">Lentibacillus salicampi</name>
    <dbReference type="NCBI Taxonomy" id="175306"/>
    <lineage>
        <taxon>Bacteria</taxon>
        <taxon>Bacillati</taxon>
        <taxon>Bacillota</taxon>
        <taxon>Bacilli</taxon>
        <taxon>Bacillales</taxon>
        <taxon>Bacillaceae</taxon>
        <taxon>Lentibacillus</taxon>
    </lineage>
</organism>
<dbReference type="InterPro" id="IPR002052">
    <property type="entry name" value="DNA_methylase_N6_adenine_CS"/>
</dbReference>
<comment type="function">
    <text evidence="5">Methylates the class 1 translation termination release factors RF1/PrfA and RF2/PrfB on the glutamine residue of the universally conserved GGQ motif.</text>
</comment>
<keyword evidence="3 5" id="KW-0949">S-adenosyl-L-methionine</keyword>
<dbReference type="GO" id="GO:0102559">
    <property type="term" value="F:peptide chain release factor N(5)-glutamine methyltransferase activity"/>
    <property type="evidence" value="ECO:0007669"/>
    <property type="project" value="UniProtKB-EC"/>
</dbReference>
<dbReference type="AlphaFoldDB" id="A0A4Y9AG67"/>
<dbReference type="PANTHER" id="PTHR18895:SF74">
    <property type="entry name" value="MTRF1L RELEASE FACTOR GLUTAMINE METHYLTRANSFERASE"/>
    <property type="match status" value="1"/>
</dbReference>
<dbReference type="Gene3D" id="3.40.50.150">
    <property type="entry name" value="Vaccinia Virus protein VP39"/>
    <property type="match status" value="1"/>
</dbReference>
<dbReference type="GO" id="GO:0032259">
    <property type="term" value="P:methylation"/>
    <property type="evidence" value="ECO:0007669"/>
    <property type="project" value="UniProtKB-KW"/>
</dbReference>
<feature type="domain" description="Methyltransferase small" evidence="6">
    <location>
        <begin position="103"/>
        <end position="195"/>
    </location>
</feature>
<dbReference type="InterPro" id="IPR050320">
    <property type="entry name" value="N5-glutamine_MTase"/>
</dbReference>
<dbReference type="Proteomes" id="UP000298484">
    <property type="component" value="Unassembled WGS sequence"/>
</dbReference>
<dbReference type="OrthoDB" id="9800643at2"/>
<evidence type="ECO:0000259" key="6">
    <source>
        <dbReference type="Pfam" id="PF05175"/>
    </source>
</evidence>
<keyword evidence="2 5" id="KW-0808">Transferase</keyword>
<dbReference type="Pfam" id="PF17827">
    <property type="entry name" value="PrmC_N"/>
    <property type="match status" value="1"/>
</dbReference>
<dbReference type="Pfam" id="PF05175">
    <property type="entry name" value="MTS"/>
    <property type="match status" value="1"/>
</dbReference>
<dbReference type="InterPro" id="IPR007848">
    <property type="entry name" value="Small_mtfrase_dom"/>
</dbReference>
<dbReference type="PROSITE" id="PS00092">
    <property type="entry name" value="N6_MTASE"/>
    <property type="match status" value="1"/>
</dbReference>
<dbReference type="InterPro" id="IPR004556">
    <property type="entry name" value="HemK-like"/>
</dbReference>
<dbReference type="HAMAP" id="MF_02126">
    <property type="entry name" value="RF_methyltr_PrmC"/>
    <property type="match status" value="1"/>
</dbReference>
<feature type="binding site" evidence="5">
    <location>
        <begin position="122"/>
        <end position="126"/>
    </location>
    <ligand>
        <name>S-adenosyl-L-methionine</name>
        <dbReference type="ChEBI" id="CHEBI:59789"/>
    </ligand>
</feature>
<dbReference type="Gene3D" id="1.10.8.10">
    <property type="entry name" value="DNA helicase RuvA subunit, C-terminal domain"/>
    <property type="match status" value="1"/>
</dbReference>
<comment type="caution">
    <text evidence="8">The sequence shown here is derived from an EMBL/GenBank/DDBJ whole genome shotgun (WGS) entry which is preliminary data.</text>
</comment>
<sequence>MENEPKQHEVLRRASLFLEKNNREAKVAELLLQHYLDVSRSTFFMMMRDPVPETVLTPFHQAIKQHAETGVPVEHLTGHAYFYGREFHVNAHTLIPRPETEELIQHIYQTVPKEPQTIVDIGTGSGIIAVTLALLFPSATVYATDISQEALDVARQNAEQLGAKVIFLQGDYLEPLIEQRIQADMVVSNPPYIAPDEKLWLADTVKNFDPERALFAGDHGLGAYKQIISRLPNVIKQEGSVVFEIGHQQGEAVKSLLQNVFPKSDVAIIPDINGKDRIVSGVLKQAPTPEK</sequence>
<dbReference type="InterPro" id="IPR040758">
    <property type="entry name" value="PrmC_N"/>
</dbReference>